<keyword evidence="5" id="KW-0732">Signal</keyword>
<dbReference type="PANTHER" id="PTHR32060">
    <property type="entry name" value="TAIL-SPECIFIC PROTEASE"/>
    <property type="match status" value="1"/>
</dbReference>
<dbReference type="Gene3D" id="2.30.42.10">
    <property type="match status" value="1"/>
</dbReference>
<comment type="similarity">
    <text evidence="1">Belongs to the peptidase S41A family.</text>
</comment>
<reference evidence="7 10" key="2">
    <citation type="submission" date="2022-05" db="EMBL/GenBank/DDBJ databases">
        <title>Genome Sequencing of Bee-Associated Microbes.</title>
        <authorList>
            <person name="Dunlap C."/>
        </authorList>
    </citation>
    <scope>NUCLEOTIDE SEQUENCE [LARGE SCALE GENOMIC DNA]</scope>
    <source>
        <strain evidence="7 10">NRRL B-23120</strain>
    </source>
</reference>
<dbReference type="OrthoDB" id="9812068at2"/>
<dbReference type="InterPro" id="IPR012854">
    <property type="entry name" value="Cu_amine_oxidase-like_N"/>
</dbReference>
<dbReference type="SMART" id="SM00228">
    <property type="entry name" value="PDZ"/>
    <property type="match status" value="1"/>
</dbReference>
<feature type="signal peptide" evidence="5">
    <location>
        <begin position="1"/>
        <end position="29"/>
    </location>
</feature>
<accession>A0A410WVS9</accession>
<evidence type="ECO:0000256" key="3">
    <source>
        <dbReference type="ARBA" id="ARBA00022801"/>
    </source>
</evidence>
<dbReference type="InterPro" id="IPR004447">
    <property type="entry name" value="Peptidase_S41A"/>
</dbReference>
<dbReference type="Pfam" id="PF17820">
    <property type="entry name" value="PDZ_6"/>
    <property type="match status" value="1"/>
</dbReference>
<organism evidence="8 9">
    <name type="scientific">Paenibacillus chitinolyticus</name>
    <dbReference type="NCBI Taxonomy" id="79263"/>
    <lineage>
        <taxon>Bacteria</taxon>
        <taxon>Bacillati</taxon>
        <taxon>Bacillota</taxon>
        <taxon>Bacilli</taxon>
        <taxon>Bacillales</taxon>
        <taxon>Paenibacillaceae</taxon>
        <taxon>Paenibacillus</taxon>
    </lineage>
</organism>
<gene>
    <name evidence="7" type="ORF">M5X16_00190</name>
    <name evidence="8" type="ORF">PC41400_12990</name>
</gene>
<dbReference type="SUPFAM" id="SSF52096">
    <property type="entry name" value="ClpP/crotonase"/>
    <property type="match status" value="1"/>
</dbReference>
<dbReference type="EMBL" id="JAMDMJ010000001">
    <property type="protein sequence ID" value="MCY9594197.1"/>
    <property type="molecule type" value="Genomic_DNA"/>
</dbReference>
<dbReference type="Gene3D" id="3.90.226.10">
    <property type="entry name" value="2-enoyl-CoA Hydratase, Chain A, domain 1"/>
    <property type="match status" value="1"/>
</dbReference>
<dbReference type="GO" id="GO:0030288">
    <property type="term" value="C:outer membrane-bounded periplasmic space"/>
    <property type="evidence" value="ECO:0007669"/>
    <property type="project" value="TreeGrafter"/>
</dbReference>
<dbReference type="AlphaFoldDB" id="A0A410WVS9"/>
<dbReference type="InterPro" id="IPR036582">
    <property type="entry name" value="Mao_N_sf"/>
</dbReference>
<keyword evidence="4" id="KW-0720">Serine protease</keyword>
<evidence type="ECO:0000313" key="9">
    <source>
        <dbReference type="Proteomes" id="UP000288943"/>
    </source>
</evidence>
<sequence>MGFPGIRKLKTAVAAIVVFGAVIPASAWAQESARTTDEVRQVLGQYHVSGITTDELKGLSIADMLKKINAKDPYTTYFTKEQLEKFTDSLENNYYGIGAQMGYDETGVYADKIFEGSPAEKGGLKKGDYILKVAGVSTQGKNLSEVVSGVLGPEGTKIELTVKRDGKELNLTLTRAKIHLPNVEGYLITPSTGYIKIDSFSSDADEIFDATFSALQKMGMKSLVIDLRDNPGGLVESAQNIASNFIKEGVFAHTKNRNNEDTPLQIKGGSTQNIPVFMLLNENSASASEMLAGALRDYGVAEVIGMKSYGKGSMQSLHSLSDESAVKVTFEEYLTPKMKPVNGIGIAPDIESDGYTAQLITALRKAGTNSFEVRVTKHDVTVNQVEVTEPYRPIREGGNVFVASRTLAALIGADIKWNQAEQAVNISTGKGIHTFAMSPDTLLLKNGTSYINLDKFDDIYPQLHWEDADNLLQLETEKE</sequence>
<dbReference type="KEGG" id="pchi:PC41400_12990"/>
<dbReference type="InterPro" id="IPR036034">
    <property type="entry name" value="PDZ_sf"/>
</dbReference>
<evidence type="ECO:0000313" key="10">
    <source>
        <dbReference type="Proteomes" id="UP001527202"/>
    </source>
</evidence>
<evidence type="ECO:0000256" key="1">
    <source>
        <dbReference type="ARBA" id="ARBA00009179"/>
    </source>
</evidence>
<dbReference type="CDD" id="cd06782">
    <property type="entry name" value="cpPDZ_CPP-like"/>
    <property type="match status" value="1"/>
</dbReference>
<dbReference type="GO" id="GO:0007165">
    <property type="term" value="P:signal transduction"/>
    <property type="evidence" value="ECO:0007669"/>
    <property type="project" value="TreeGrafter"/>
</dbReference>
<dbReference type="InterPro" id="IPR041489">
    <property type="entry name" value="PDZ_6"/>
</dbReference>
<dbReference type="PANTHER" id="PTHR32060:SF30">
    <property type="entry name" value="CARBOXY-TERMINAL PROCESSING PROTEASE CTPA"/>
    <property type="match status" value="1"/>
</dbReference>
<name>A0A410WVS9_9BACL</name>
<keyword evidence="3" id="KW-0378">Hydrolase</keyword>
<proteinExistence type="inferred from homology"/>
<evidence type="ECO:0000313" key="7">
    <source>
        <dbReference type="EMBL" id="MCY9594197.1"/>
    </source>
</evidence>
<evidence type="ECO:0000256" key="2">
    <source>
        <dbReference type="ARBA" id="ARBA00022670"/>
    </source>
</evidence>
<feature type="domain" description="PDZ" evidence="6">
    <location>
        <begin position="80"/>
        <end position="177"/>
    </location>
</feature>
<dbReference type="Gene3D" id="3.30.750.44">
    <property type="match status" value="1"/>
</dbReference>
<dbReference type="CDD" id="cd07560">
    <property type="entry name" value="Peptidase_S41_CPP"/>
    <property type="match status" value="1"/>
</dbReference>
<dbReference type="InterPro" id="IPR005151">
    <property type="entry name" value="Tail-specific_protease"/>
</dbReference>
<dbReference type="Proteomes" id="UP000288943">
    <property type="component" value="Chromosome"/>
</dbReference>
<dbReference type="PROSITE" id="PS50106">
    <property type="entry name" value="PDZ"/>
    <property type="match status" value="1"/>
</dbReference>
<dbReference type="SUPFAM" id="SSF50156">
    <property type="entry name" value="PDZ domain-like"/>
    <property type="match status" value="1"/>
</dbReference>
<dbReference type="GO" id="GO:0008236">
    <property type="term" value="F:serine-type peptidase activity"/>
    <property type="evidence" value="ECO:0007669"/>
    <property type="project" value="UniProtKB-KW"/>
</dbReference>
<feature type="chain" id="PRO_5019445602" evidence="5">
    <location>
        <begin position="30"/>
        <end position="479"/>
    </location>
</feature>
<evidence type="ECO:0000256" key="5">
    <source>
        <dbReference type="SAM" id="SignalP"/>
    </source>
</evidence>
<dbReference type="InterPro" id="IPR029045">
    <property type="entry name" value="ClpP/crotonase-like_dom_sf"/>
</dbReference>
<dbReference type="RefSeq" id="WP_042228140.1">
    <property type="nucleotide sequence ID" value="NZ_CP026520.1"/>
</dbReference>
<dbReference type="EMBL" id="CP026520">
    <property type="protein sequence ID" value="QAV18539.1"/>
    <property type="molecule type" value="Genomic_DNA"/>
</dbReference>
<dbReference type="GeneID" id="95375728"/>
<dbReference type="InterPro" id="IPR001478">
    <property type="entry name" value="PDZ"/>
</dbReference>
<evidence type="ECO:0000256" key="4">
    <source>
        <dbReference type="ARBA" id="ARBA00022825"/>
    </source>
</evidence>
<protein>
    <submittedName>
        <fullName evidence="8">PDZ domain-containing protein</fullName>
    </submittedName>
    <submittedName>
        <fullName evidence="7">S41 family peptidase</fullName>
    </submittedName>
</protein>
<dbReference type="GO" id="GO:0006508">
    <property type="term" value="P:proteolysis"/>
    <property type="evidence" value="ECO:0007669"/>
    <property type="project" value="UniProtKB-KW"/>
</dbReference>
<dbReference type="NCBIfam" id="TIGR00225">
    <property type="entry name" value="prc"/>
    <property type="match status" value="1"/>
</dbReference>
<dbReference type="Pfam" id="PF07833">
    <property type="entry name" value="Cu_amine_oxidN1"/>
    <property type="match status" value="1"/>
</dbReference>
<dbReference type="Proteomes" id="UP001527202">
    <property type="component" value="Unassembled WGS sequence"/>
</dbReference>
<keyword evidence="2" id="KW-0645">Protease</keyword>
<dbReference type="SUPFAM" id="SSF55383">
    <property type="entry name" value="Copper amine oxidase, domain N"/>
    <property type="match status" value="1"/>
</dbReference>
<dbReference type="Pfam" id="PF03572">
    <property type="entry name" value="Peptidase_S41"/>
    <property type="match status" value="1"/>
</dbReference>
<evidence type="ECO:0000313" key="8">
    <source>
        <dbReference type="EMBL" id="QAV18539.1"/>
    </source>
</evidence>
<dbReference type="SMART" id="SM00245">
    <property type="entry name" value="TSPc"/>
    <property type="match status" value="1"/>
</dbReference>
<reference evidence="8 9" key="1">
    <citation type="submission" date="2018-01" db="EMBL/GenBank/DDBJ databases">
        <title>The whole genome sequencing and assembly of Paenibacillus chitinolyticus KCCM 41400 strain.</title>
        <authorList>
            <person name="Kim J.-Y."/>
            <person name="Park M.-K."/>
            <person name="Lee Y.-J."/>
            <person name="Yi H."/>
            <person name="Bahn Y.-S."/>
            <person name="Kim J.F."/>
            <person name="Lee D.-W."/>
        </authorList>
    </citation>
    <scope>NUCLEOTIDE SEQUENCE [LARGE SCALE GENOMIC DNA]</scope>
    <source>
        <strain evidence="8 9">KCCM 41400</strain>
    </source>
</reference>
<keyword evidence="10" id="KW-1185">Reference proteome</keyword>
<evidence type="ECO:0000259" key="6">
    <source>
        <dbReference type="PROSITE" id="PS50106"/>
    </source>
</evidence>
<dbReference type="GO" id="GO:0004175">
    <property type="term" value="F:endopeptidase activity"/>
    <property type="evidence" value="ECO:0007669"/>
    <property type="project" value="TreeGrafter"/>
</dbReference>